<dbReference type="VEuPathDB" id="FungiDB:TRIVIDRAFT_216117"/>
<evidence type="ECO:0000313" key="3">
    <source>
        <dbReference type="Proteomes" id="UP000007115"/>
    </source>
</evidence>
<reference evidence="2 3" key="1">
    <citation type="journal article" date="2011" name="Genome Biol.">
        <title>Comparative genome sequence analysis underscores mycoparasitism as the ancestral life style of Trichoderma.</title>
        <authorList>
            <person name="Kubicek C.P."/>
            <person name="Herrera-Estrella A."/>
            <person name="Seidl-Seiboth V."/>
            <person name="Martinez D.A."/>
            <person name="Druzhinina I.S."/>
            <person name="Thon M."/>
            <person name="Zeilinger S."/>
            <person name="Casas-Flores S."/>
            <person name="Horwitz B.A."/>
            <person name="Mukherjee P.K."/>
            <person name="Mukherjee M."/>
            <person name="Kredics L."/>
            <person name="Alcaraz L.D."/>
            <person name="Aerts A."/>
            <person name="Antal Z."/>
            <person name="Atanasova L."/>
            <person name="Cervantes-Badillo M.G."/>
            <person name="Challacombe J."/>
            <person name="Chertkov O."/>
            <person name="McCluskey K."/>
            <person name="Coulpier F."/>
            <person name="Deshpande N."/>
            <person name="von Doehren H."/>
            <person name="Ebbole D.J."/>
            <person name="Esquivel-Naranjo E.U."/>
            <person name="Fekete E."/>
            <person name="Flipphi M."/>
            <person name="Glaser F."/>
            <person name="Gomez-Rodriguez E.Y."/>
            <person name="Gruber S."/>
            <person name="Han C."/>
            <person name="Henrissat B."/>
            <person name="Hermosa R."/>
            <person name="Hernandez-Onate M."/>
            <person name="Karaffa L."/>
            <person name="Kosti I."/>
            <person name="Le Crom S."/>
            <person name="Lindquist E."/>
            <person name="Lucas S."/>
            <person name="Luebeck M."/>
            <person name="Luebeck P.S."/>
            <person name="Margeot A."/>
            <person name="Metz B."/>
            <person name="Misra M."/>
            <person name="Nevalainen H."/>
            <person name="Omann M."/>
            <person name="Packer N."/>
            <person name="Perrone G."/>
            <person name="Uresti-Rivera E.E."/>
            <person name="Salamov A."/>
            <person name="Schmoll M."/>
            <person name="Seiboth B."/>
            <person name="Shapiro H."/>
            <person name="Sukno S."/>
            <person name="Tamayo-Ramos J.A."/>
            <person name="Tisch D."/>
            <person name="Wiest A."/>
            <person name="Wilkinson H.H."/>
            <person name="Zhang M."/>
            <person name="Coutinho P.M."/>
            <person name="Kenerley C.M."/>
            <person name="Monte E."/>
            <person name="Baker S.E."/>
            <person name="Grigoriev I.V."/>
        </authorList>
    </citation>
    <scope>NUCLEOTIDE SEQUENCE [LARGE SCALE GENOMIC DNA]</scope>
    <source>
        <strain evidence="3">Gv29-8 / FGSC 10586</strain>
    </source>
</reference>
<comment type="caution">
    <text evidence="2">The sequence shown here is derived from an EMBL/GenBank/DDBJ whole genome shotgun (WGS) entry which is preliminary data.</text>
</comment>
<organism evidence="2 3">
    <name type="scientific">Hypocrea virens (strain Gv29-8 / FGSC 10586)</name>
    <name type="common">Gliocladium virens</name>
    <name type="synonym">Trichoderma virens</name>
    <dbReference type="NCBI Taxonomy" id="413071"/>
    <lineage>
        <taxon>Eukaryota</taxon>
        <taxon>Fungi</taxon>
        <taxon>Dikarya</taxon>
        <taxon>Ascomycota</taxon>
        <taxon>Pezizomycotina</taxon>
        <taxon>Sordariomycetes</taxon>
        <taxon>Hypocreomycetidae</taxon>
        <taxon>Hypocreales</taxon>
        <taxon>Hypocreaceae</taxon>
        <taxon>Trichoderma</taxon>
    </lineage>
</organism>
<feature type="region of interest" description="Disordered" evidence="1">
    <location>
        <begin position="1"/>
        <end position="23"/>
    </location>
</feature>
<evidence type="ECO:0000313" key="2">
    <source>
        <dbReference type="EMBL" id="EHK22862.1"/>
    </source>
</evidence>
<keyword evidence="3" id="KW-1185">Reference proteome</keyword>
<dbReference type="GeneID" id="25791056"/>
<protein>
    <submittedName>
        <fullName evidence="2">Uncharacterized protein</fullName>
    </submittedName>
</protein>
<sequence length="57" mass="6447">MFGQYPTIENRSRSLKEPSPGRGALPAYPVLSHLPSVHKSSTSRRISLSETVYYHLF</sequence>
<dbReference type="EMBL" id="ABDF02000006">
    <property type="protein sequence ID" value="EHK22862.1"/>
    <property type="molecule type" value="Genomic_DNA"/>
</dbReference>
<dbReference type="AlphaFoldDB" id="G9MRZ4"/>
<evidence type="ECO:0000256" key="1">
    <source>
        <dbReference type="SAM" id="MobiDB-lite"/>
    </source>
</evidence>
<name>G9MRZ4_HYPVG</name>
<proteinExistence type="predicted"/>
<dbReference type="HOGENOM" id="CLU_2996781_0_0_1"/>
<dbReference type="Proteomes" id="UP000007115">
    <property type="component" value="Unassembled WGS sequence"/>
</dbReference>
<dbReference type="RefSeq" id="XP_013957071.1">
    <property type="nucleotide sequence ID" value="XM_014101596.1"/>
</dbReference>
<dbReference type="InParanoid" id="G9MRZ4"/>
<gene>
    <name evidence="2" type="ORF">TRIVIDRAFT_216117</name>
</gene>
<accession>G9MRZ4</accession>